<gene>
    <name evidence="2" type="ORF">Nepgr_030169</name>
</gene>
<dbReference type="Proteomes" id="UP001279734">
    <property type="component" value="Unassembled WGS sequence"/>
</dbReference>
<protein>
    <submittedName>
        <fullName evidence="2">Uncharacterized protein</fullName>
    </submittedName>
</protein>
<dbReference type="EMBL" id="BSYO01000034">
    <property type="protein sequence ID" value="GMH28326.1"/>
    <property type="molecule type" value="Genomic_DNA"/>
</dbReference>
<feature type="region of interest" description="Disordered" evidence="1">
    <location>
        <begin position="1"/>
        <end position="54"/>
    </location>
</feature>
<evidence type="ECO:0000256" key="1">
    <source>
        <dbReference type="SAM" id="MobiDB-lite"/>
    </source>
</evidence>
<accession>A0AAD3TG86</accession>
<feature type="compositionally biased region" description="Basic and acidic residues" evidence="1">
    <location>
        <begin position="1"/>
        <end position="10"/>
    </location>
</feature>
<evidence type="ECO:0000313" key="2">
    <source>
        <dbReference type="EMBL" id="GMH28326.1"/>
    </source>
</evidence>
<sequence length="104" mass="11138">MPLDQTEQKEGSGNWLGDNANKKRRVKSTTGASRMNSGGGDRGGRRIGSVSKETVKATSSIADLGPKHRVTEPYDINQAAVFGVFLTAEINRAAADHGRCVMHL</sequence>
<proteinExistence type="predicted"/>
<dbReference type="AlphaFoldDB" id="A0AAD3TG86"/>
<name>A0AAD3TG86_NEPGR</name>
<evidence type="ECO:0000313" key="3">
    <source>
        <dbReference type="Proteomes" id="UP001279734"/>
    </source>
</evidence>
<organism evidence="2 3">
    <name type="scientific">Nepenthes gracilis</name>
    <name type="common">Slender pitcher plant</name>
    <dbReference type="NCBI Taxonomy" id="150966"/>
    <lineage>
        <taxon>Eukaryota</taxon>
        <taxon>Viridiplantae</taxon>
        <taxon>Streptophyta</taxon>
        <taxon>Embryophyta</taxon>
        <taxon>Tracheophyta</taxon>
        <taxon>Spermatophyta</taxon>
        <taxon>Magnoliopsida</taxon>
        <taxon>eudicotyledons</taxon>
        <taxon>Gunneridae</taxon>
        <taxon>Pentapetalae</taxon>
        <taxon>Caryophyllales</taxon>
        <taxon>Nepenthaceae</taxon>
        <taxon>Nepenthes</taxon>
    </lineage>
</organism>
<comment type="caution">
    <text evidence="2">The sequence shown here is derived from an EMBL/GenBank/DDBJ whole genome shotgun (WGS) entry which is preliminary data.</text>
</comment>
<keyword evidence="3" id="KW-1185">Reference proteome</keyword>
<reference evidence="2" key="1">
    <citation type="submission" date="2023-05" db="EMBL/GenBank/DDBJ databases">
        <title>Nepenthes gracilis genome sequencing.</title>
        <authorList>
            <person name="Fukushima K."/>
        </authorList>
    </citation>
    <scope>NUCLEOTIDE SEQUENCE</scope>
    <source>
        <strain evidence="2">SING2019-196</strain>
    </source>
</reference>